<evidence type="ECO:0000313" key="2">
    <source>
        <dbReference type="Proteomes" id="UP000245698"/>
    </source>
</evidence>
<evidence type="ECO:0000313" key="1">
    <source>
        <dbReference type="EMBL" id="SJM34249.1"/>
    </source>
</evidence>
<organism evidence="1 2">
    <name type="scientific">Mesorhizobium delmotii</name>
    <dbReference type="NCBI Taxonomy" id="1631247"/>
    <lineage>
        <taxon>Bacteria</taxon>
        <taxon>Pseudomonadati</taxon>
        <taxon>Pseudomonadota</taxon>
        <taxon>Alphaproteobacteria</taxon>
        <taxon>Hyphomicrobiales</taxon>
        <taxon>Phyllobacteriaceae</taxon>
        <taxon>Mesorhizobium</taxon>
    </lineage>
</organism>
<keyword evidence="2" id="KW-1185">Reference proteome</keyword>
<dbReference type="Proteomes" id="UP000245698">
    <property type="component" value="Unassembled WGS sequence"/>
</dbReference>
<gene>
    <name evidence="1" type="ORF">BQ8482_40031</name>
</gene>
<name>A0A2P9ASV2_9HYPH</name>
<protein>
    <submittedName>
        <fullName evidence="1">Uncharacterized protein</fullName>
    </submittedName>
</protein>
<dbReference type="EMBL" id="FUIG01000048">
    <property type="protein sequence ID" value="SJM34249.1"/>
    <property type="molecule type" value="Genomic_DNA"/>
</dbReference>
<dbReference type="AlphaFoldDB" id="A0A2P9ASV2"/>
<accession>A0A2P9ASV2</accession>
<proteinExistence type="predicted"/>
<sequence length="109" mass="12111">MWGKDVVNVDRVLQTSQRYDRTQSLDNGVPSSNGHRRCRVSIIPALDPFLCDYSQRRTTCSVRLRVPVRLSVTLGDRYDATGLGLAARRDRSLGLAPAWTLRPPTGAEG</sequence>
<reference evidence="2" key="1">
    <citation type="submission" date="2016-12" db="EMBL/GenBank/DDBJ databases">
        <authorList>
            <person name="Brunel B."/>
        </authorList>
    </citation>
    <scope>NUCLEOTIDE SEQUENCE [LARGE SCALE GENOMIC DNA]</scope>
</reference>